<protein>
    <submittedName>
        <fullName evidence="1">Zinc-dependent peptidase</fullName>
    </submittedName>
</protein>
<dbReference type="GO" id="GO:0004177">
    <property type="term" value="F:aminopeptidase activity"/>
    <property type="evidence" value="ECO:0007669"/>
    <property type="project" value="TreeGrafter"/>
</dbReference>
<dbReference type="Proteomes" id="UP000315439">
    <property type="component" value="Unassembled WGS sequence"/>
</dbReference>
<dbReference type="GO" id="GO:0008237">
    <property type="term" value="F:metallopeptidase activity"/>
    <property type="evidence" value="ECO:0007669"/>
    <property type="project" value="InterPro"/>
</dbReference>
<evidence type="ECO:0000313" key="1">
    <source>
        <dbReference type="EMBL" id="TQV84602.1"/>
    </source>
</evidence>
<dbReference type="CDD" id="cd20169">
    <property type="entry name" value="Peptidase_M90_mtfA"/>
    <property type="match status" value="1"/>
</dbReference>
<sequence>MSAITLSLIGYIVFKPKWREYQRKKIKSQPFPKSWRSILRKNVPYFYRMPAHLQLQLKQHILVFLAEKRFYGFEGIEINDEIRVTIASQACLLLLNRKTDYYPKLQSIYVYPAAFITNHQGVDAAGVLQSQHRVLSGESWELGKVILSWKDAHEGAKDYLDGQNVVIHEFAHQLDQETGAANGAPFLRHNNRDCWSKVLSDEFEKLRQQALKQEDSLLDHYGATNPAEFFAVASEVFFEQPQLMFSRHPQLYNQLKGFYQVSPSDWQ</sequence>
<dbReference type="SUPFAM" id="SSF55486">
    <property type="entry name" value="Metalloproteases ('zincins'), catalytic domain"/>
    <property type="match status" value="1"/>
</dbReference>
<organism evidence="1 2">
    <name type="scientific">Aliikangiella coralliicola</name>
    <dbReference type="NCBI Taxonomy" id="2592383"/>
    <lineage>
        <taxon>Bacteria</taxon>
        <taxon>Pseudomonadati</taxon>
        <taxon>Pseudomonadota</taxon>
        <taxon>Gammaproteobacteria</taxon>
        <taxon>Oceanospirillales</taxon>
        <taxon>Pleioneaceae</taxon>
        <taxon>Aliikangiella</taxon>
    </lineage>
</organism>
<dbReference type="GO" id="GO:0005829">
    <property type="term" value="C:cytosol"/>
    <property type="evidence" value="ECO:0007669"/>
    <property type="project" value="TreeGrafter"/>
</dbReference>
<dbReference type="PANTHER" id="PTHR30164">
    <property type="entry name" value="MTFA PEPTIDASE"/>
    <property type="match status" value="1"/>
</dbReference>
<dbReference type="AlphaFoldDB" id="A0A545U565"/>
<dbReference type="Gene3D" id="3.40.390.10">
    <property type="entry name" value="Collagenase (Catalytic Domain)"/>
    <property type="match status" value="1"/>
</dbReference>
<dbReference type="InterPro" id="IPR042252">
    <property type="entry name" value="MtfA_N"/>
</dbReference>
<proteinExistence type="predicted"/>
<dbReference type="Gene3D" id="1.10.472.150">
    <property type="entry name" value="Glucose-regulated metallo-peptidase M90, N-terminal domain"/>
    <property type="match status" value="1"/>
</dbReference>
<reference evidence="1 2" key="1">
    <citation type="submission" date="2019-07" db="EMBL/GenBank/DDBJ databases">
        <title>Draft genome for Aliikangiella sp. M105.</title>
        <authorList>
            <person name="Wang G."/>
        </authorList>
    </citation>
    <scope>NUCLEOTIDE SEQUENCE [LARGE SCALE GENOMIC DNA]</scope>
    <source>
        <strain evidence="1 2">M105</strain>
    </source>
</reference>
<accession>A0A545U565</accession>
<dbReference type="InterPro" id="IPR024079">
    <property type="entry name" value="MetalloPept_cat_dom_sf"/>
</dbReference>
<dbReference type="Pfam" id="PF06167">
    <property type="entry name" value="Peptidase_M90"/>
    <property type="match status" value="1"/>
</dbReference>
<dbReference type="OrthoDB" id="9786424at2"/>
<evidence type="ECO:0000313" key="2">
    <source>
        <dbReference type="Proteomes" id="UP000315439"/>
    </source>
</evidence>
<name>A0A545U565_9GAMM</name>
<gene>
    <name evidence="1" type="ORF">FLL46_23465</name>
</gene>
<dbReference type="EMBL" id="VIKS01000014">
    <property type="protein sequence ID" value="TQV84602.1"/>
    <property type="molecule type" value="Genomic_DNA"/>
</dbReference>
<comment type="caution">
    <text evidence="1">The sequence shown here is derived from an EMBL/GenBank/DDBJ whole genome shotgun (WGS) entry which is preliminary data.</text>
</comment>
<keyword evidence="2" id="KW-1185">Reference proteome</keyword>
<dbReference type="PANTHER" id="PTHR30164:SF2">
    <property type="entry name" value="PROTEIN MTFA"/>
    <property type="match status" value="1"/>
</dbReference>
<dbReference type="InterPro" id="IPR010384">
    <property type="entry name" value="MtfA_fam"/>
</dbReference>